<dbReference type="InterPro" id="IPR002048">
    <property type="entry name" value="EF_hand_dom"/>
</dbReference>
<evidence type="ECO:0000259" key="1">
    <source>
        <dbReference type="PROSITE" id="PS50222"/>
    </source>
</evidence>
<dbReference type="InterPro" id="IPR011992">
    <property type="entry name" value="EF-hand-dom_pair"/>
</dbReference>
<dbReference type="Proteomes" id="UP001500683">
    <property type="component" value="Unassembled WGS sequence"/>
</dbReference>
<dbReference type="PROSITE" id="PS50222">
    <property type="entry name" value="EF_HAND_2"/>
    <property type="match status" value="2"/>
</dbReference>
<dbReference type="Pfam" id="PF09995">
    <property type="entry name" value="MPAB_Lcp_cat"/>
    <property type="match status" value="1"/>
</dbReference>
<reference evidence="3" key="1">
    <citation type="journal article" date="2019" name="Int. J. Syst. Evol. Microbiol.">
        <title>The Global Catalogue of Microorganisms (GCM) 10K type strain sequencing project: providing services to taxonomists for standard genome sequencing and annotation.</title>
        <authorList>
            <consortium name="The Broad Institute Genomics Platform"/>
            <consortium name="The Broad Institute Genome Sequencing Center for Infectious Disease"/>
            <person name="Wu L."/>
            <person name="Ma J."/>
        </authorList>
    </citation>
    <scope>NUCLEOTIDE SEQUENCE [LARGE SCALE GENOMIC DNA]</scope>
    <source>
        <strain evidence="3">JCM 16702</strain>
    </source>
</reference>
<dbReference type="EMBL" id="BAAAZG010000015">
    <property type="protein sequence ID" value="GAA4069309.1"/>
    <property type="molecule type" value="Genomic_DNA"/>
</dbReference>
<dbReference type="Pfam" id="PF13202">
    <property type="entry name" value="EF-hand_5"/>
    <property type="match status" value="1"/>
</dbReference>
<evidence type="ECO:0000313" key="2">
    <source>
        <dbReference type="EMBL" id="GAA4069309.1"/>
    </source>
</evidence>
<sequence>MSDSTPTAGPAALLGTDSLLHGYCDDARWGLAVVRATVLEAAHPQIGAALIDNSTFVAHPWRRLRNTLLSTRRILSGDSRIRDREVARLNRLHARMSGTDDQGRPYDAMDPAARAWVVASLFESTVTMVRLSGESLDGPGLRRLYAEFRAFLELLEGDADRLPATLQEFWPYYDDMIARGLENTEAMRIILFRLFSHLPPPPLLRGRPAVWAVGRAVAGPVAGAIIVASLPEEFRRRAGLGDVPGAQALNRGVHVGSGVATRLLPRSWTRTDTVMSILDPAGGDSPEVLRALRRRTRRAAALWRLLTPDPAEATGGAALSADRFFAEVLDQTGNGHLDWPDLAAMAREIAGRLDLDEDDEHRLYDAYAAWWRELQAALDTDGDGRISREEYAAAAASLAGPALIKVAEVLFDVADADGDQTISAGEHRALFRTAFARDLDGGDQGGSYSRSEFIREFVAFMSGQRSSVAYTSLLTQA</sequence>
<dbReference type="PROSITE" id="PS00018">
    <property type="entry name" value="EF_HAND_1"/>
    <property type="match status" value="1"/>
</dbReference>
<dbReference type="InterPro" id="IPR018713">
    <property type="entry name" value="MPAB/Lcp_cat_dom"/>
</dbReference>
<dbReference type="InterPro" id="IPR018247">
    <property type="entry name" value="EF_Hand_1_Ca_BS"/>
</dbReference>
<accession>A0ABP7VKZ6</accession>
<dbReference type="PANTHER" id="PTHR36151">
    <property type="entry name" value="BLR2777 PROTEIN"/>
    <property type="match status" value="1"/>
</dbReference>
<organism evidence="2 3">
    <name type="scientific">Actinomadura miaoliensis</name>
    <dbReference type="NCBI Taxonomy" id="430685"/>
    <lineage>
        <taxon>Bacteria</taxon>
        <taxon>Bacillati</taxon>
        <taxon>Actinomycetota</taxon>
        <taxon>Actinomycetes</taxon>
        <taxon>Streptosporangiales</taxon>
        <taxon>Thermomonosporaceae</taxon>
        <taxon>Actinomadura</taxon>
    </lineage>
</organism>
<evidence type="ECO:0000313" key="3">
    <source>
        <dbReference type="Proteomes" id="UP001500683"/>
    </source>
</evidence>
<feature type="domain" description="EF-hand" evidence="1">
    <location>
        <begin position="366"/>
        <end position="401"/>
    </location>
</feature>
<feature type="domain" description="EF-hand" evidence="1">
    <location>
        <begin position="402"/>
        <end position="437"/>
    </location>
</feature>
<protein>
    <recommendedName>
        <fullName evidence="1">EF-hand domain-containing protein</fullName>
    </recommendedName>
</protein>
<gene>
    <name evidence="2" type="ORF">GCM10022214_25570</name>
</gene>
<dbReference type="RefSeq" id="WP_344945657.1">
    <property type="nucleotide sequence ID" value="NZ_BAAAZG010000015.1"/>
</dbReference>
<dbReference type="Gene3D" id="1.10.238.10">
    <property type="entry name" value="EF-hand"/>
    <property type="match status" value="1"/>
</dbReference>
<name>A0ABP7VKZ6_9ACTN</name>
<comment type="caution">
    <text evidence="2">The sequence shown here is derived from an EMBL/GenBank/DDBJ whole genome shotgun (WGS) entry which is preliminary data.</text>
</comment>
<keyword evidence="3" id="KW-1185">Reference proteome</keyword>
<dbReference type="SUPFAM" id="SSF47473">
    <property type="entry name" value="EF-hand"/>
    <property type="match status" value="1"/>
</dbReference>
<dbReference type="PANTHER" id="PTHR36151:SF3">
    <property type="entry name" value="ER-BOUND OXYGENASE MPAB_MPAB'_RUBBER OXYGENASE CATALYTIC DOMAIN-CONTAINING PROTEIN"/>
    <property type="match status" value="1"/>
</dbReference>
<proteinExistence type="predicted"/>
<dbReference type="SMART" id="SM00054">
    <property type="entry name" value="EFh"/>
    <property type="match status" value="2"/>
</dbReference>